<feature type="transmembrane region" description="Helical" evidence="3">
    <location>
        <begin position="374"/>
        <end position="394"/>
    </location>
</feature>
<dbReference type="Proteomes" id="UP000289841">
    <property type="component" value="Chromosome"/>
</dbReference>
<dbReference type="RefSeq" id="WP_026389913.1">
    <property type="nucleotide sequence ID" value="NZ_LR215048.1"/>
</dbReference>
<organism evidence="5 6">
    <name type="scientific">Haploplasma axanthum</name>
    <name type="common">Acholeplasma axanthum</name>
    <dbReference type="NCBI Taxonomy" id="29552"/>
    <lineage>
        <taxon>Bacteria</taxon>
        <taxon>Bacillati</taxon>
        <taxon>Mycoplasmatota</taxon>
        <taxon>Mollicutes</taxon>
        <taxon>Acholeplasmatales</taxon>
        <taxon>Acholeplasmataceae</taxon>
        <taxon>Haploplasma</taxon>
    </lineage>
</organism>
<name>A0A449BEW6_HAPAX</name>
<dbReference type="SUPFAM" id="SSF53756">
    <property type="entry name" value="UDP-Glycosyltransferase/glycogen phosphorylase"/>
    <property type="match status" value="1"/>
</dbReference>
<dbReference type="OrthoDB" id="1841587at2"/>
<dbReference type="PANTHER" id="PTHR10434">
    <property type="entry name" value="1-ACYL-SN-GLYCEROL-3-PHOSPHATE ACYLTRANSFERASE"/>
    <property type="match status" value="1"/>
</dbReference>
<sequence length="575" mass="67667">MKIVFVADNSKSIAQAEKFKKELEKKGHEVKMIIPLINHSELYYKIEYNKKEKLILNDKIKDDYRNFIKDIDIMHVFMPLKDSEHFFKLAKDNNKPITTTLLLENDDEMSVSRRYVYMRYLKNIFKKTKHVHCPTFHVAKELKKYNYPNQLHVLYAKVNKTFYNEKLSVKSNDFRILMVGNFNHRNEQEFIIKALKKYENKNSVVVNFYGIGKYLDKVIELANKYNVRINLLDDLDELKIAINNTDLFIYSSKIELEEVKGIDILASGNIPLVISNKKSLTKEFSLDERSNLSIKTKKELIKKIDYWFTNKTERIRMKRVYRNSSKRFKMDNVIRSFESMLKLAIFENKNERLVNTKRGRKIIKKVKKSRLTRIISNIFFYAFAVPILSLYNLFFLKVKIEGRRNLEDLNNGAILVSNHVHMLDSVMVGLAAFPRRVAYTGMKANFKRFIIGSLVSMFGTIPIPDSSFENKVFFIEMTKLVNKGKWIHFYPEGELVPYDNELREFKKGAFKLAVNASSPILPILIDFQYVGKKKKRKIYLRIGKPIYPDLTISSNDAIKELQEQTKNVMESLYQK</sequence>
<dbReference type="EMBL" id="LR215048">
    <property type="protein sequence ID" value="VEU80991.1"/>
    <property type="molecule type" value="Genomic_DNA"/>
</dbReference>
<gene>
    <name evidence="5" type="ORF">NCTC10138_01380</name>
</gene>
<dbReference type="SMART" id="SM00563">
    <property type="entry name" value="PlsC"/>
    <property type="match status" value="1"/>
</dbReference>
<evidence type="ECO:0000256" key="1">
    <source>
        <dbReference type="ARBA" id="ARBA00022679"/>
    </source>
</evidence>
<dbReference type="GO" id="GO:0003841">
    <property type="term" value="F:1-acylglycerol-3-phosphate O-acyltransferase activity"/>
    <property type="evidence" value="ECO:0007669"/>
    <property type="project" value="TreeGrafter"/>
</dbReference>
<dbReference type="CDD" id="cd07989">
    <property type="entry name" value="LPLAT_AGPAT-like"/>
    <property type="match status" value="1"/>
</dbReference>
<accession>A0A449BEW6</accession>
<keyword evidence="3" id="KW-0812">Transmembrane</keyword>
<dbReference type="Pfam" id="PF00534">
    <property type="entry name" value="Glycos_transf_1"/>
    <property type="match status" value="1"/>
</dbReference>
<dbReference type="InterPro" id="IPR001296">
    <property type="entry name" value="Glyco_trans_1"/>
</dbReference>
<dbReference type="STRING" id="1278311.GCA_000428705_00072"/>
<dbReference type="InterPro" id="IPR002123">
    <property type="entry name" value="Plipid/glycerol_acylTrfase"/>
</dbReference>
<keyword evidence="3" id="KW-1133">Transmembrane helix</keyword>
<dbReference type="GO" id="GO:0016757">
    <property type="term" value="F:glycosyltransferase activity"/>
    <property type="evidence" value="ECO:0007669"/>
    <property type="project" value="InterPro"/>
</dbReference>
<dbReference type="AlphaFoldDB" id="A0A449BEW6"/>
<evidence type="ECO:0000256" key="3">
    <source>
        <dbReference type="SAM" id="Phobius"/>
    </source>
</evidence>
<dbReference type="GO" id="GO:0006654">
    <property type="term" value="P:phosphatidic acid biosynthetic process"/>
    <property type="evidence" value="ECO:0007669"/>
    <property type="project" value="TreeGrafter"/>
</dbReference>
<dbReference type="KEGG" id="aaxa:NCTC10138_01380"/>
<proteinExistence type="predicted"/>
<dbReference type="Pfam" id="PF01553">
    <property type="entry name" value="Acyltransferase"/>
    <property type="match status" value="1"/>
</dbReference>
<keyword evidence="3" id="KW-0472">Membrane</keyword>
<keyword evidence="2 5" id="KW-0012">Acyltransferase</keyword>
<dbReference type="PANTHER" id="PTHR10434:SF40">
    <property type="entry name" value="1-ACYL-SN-GLYCEROL-3-PHOSPHATE ACYLTRANSFERASE"/>
    <property type="match status" value="1"/>
</dbReference>
<dbReference type="Gene3D" id="3.40.50.2000">
    <property type="entry name" value="Glycogen Phosphorylase B"/>
    <property type="match status" value="2"/>
</dbReference>
<keyword evidence="1 5" id="KW-0808">Transferase</keyword>
<protein>
    <submittedName>
        <fullName evidence="5">2-acyl-glycerophospho-ethanolamine acyltransferase</fullName>
    </submittedName>
</protein>
<evidence type="ECO:0000313" key="5">
    <source>
        <dbReference type="EMBL" id="VEU80991.1"/>
    </source>
</evidence>
<feature type="domain" description="Phospholipid/glycerol acyltransferase" evidence="4">
    <location>
        <begin position="413"/>
        <end position="528"/>
    </location>
</feature>
<keyword evidence="6" id="KW-1185">Reference proteome</keyword>
<evidence type="ECO:0000259" key="4">
    <source>
        <dbReference type="SMART" id="SM00563"/>
    </source>
</evidence>
<evidence type="ECO:0000256" key="2">
    <source>
        <dbReference type="ARBA" id="ARBA00023315"/>
    </source>
</evidence>
<evidence type="ECO:0000313" key="6">
    <source>
        <dbReference type="Proteomes" id="UP000289841"/>
    </source>
</evidence>
<reference evidence="5 6" key="1">
    <citation type="submission" date="2019-01" db="EMBL/GenBank/DDBJ databases">
        <authorList>
            <consortium name="Pathogen Informatics"/>
        </authorList>
    </citation>
    <scope>NUCLEOTIDE SEQUENCE [LARGE SCALE GENOMIC DNA]</scope>
    <source>
        <strain evidence="5 6">NCTC10138</strain>
    </source>
</reference>
<dbReference type="SUPFAM" id="SSF69593">
    <property type="entry name" value="Glycerol-3-phosphate (1)-acyltransferase"/>
    <property type="match status" value="1"/>
</dbReference>